<gene>
    <name evidence="2" type="ORF">I7I53_09210</name>
</gene>
<accession>A0A8A1L966</accession>
<name>A0A8A1L966_AJEC8</name>
<dbReference type="Proteomes" id="UP000663419">
    <property type="component" value="Chromosome 1"/>
</dbReference>
<dbReference type="EMBL" id="CP069102">
    <property type="protein sequence ID" value="QSS48984.1"/>
    <property type="molecule type" value="Genomic_DNA"/>
</dbReference>
<evidence type="ECO:0000313" key="2">
    <source>
        <dbReference type="EMBL" id="QSS48984.1"/>
    </source>
</evidence>
<organism evidence="2 3">
    <name type="scientific">Ajellomyces capsulatus (strain H88)</name>
    <name type="common">Darling's disease fungus</name>
    <name type="synonym">Histoplasma capsulatum</name>
    <dbReference type="NCBI Taxonomy" id="544711"/>
    <lineage>
        <taxon>Eukaryota</taxon>
        <taxon>Fungi</taxon>
        <taxon>Dikarya</taxon>
        <taxon>Ascomycota</taxon>
        <taxon>Pezizomycotina</taxon>
        <taxon>Eurotiomycetes</taxon>
        <taxon>Eurotiomycetidae</taxon>
        <taxon>Onygenales</taxon>
        <taxon>Ajellomycetaceae</taxon>
        <taxon>Histoplasma</taxon>
    </lineage>
</organism>
<sequence>MFILLLGNSSPSFSFVYYLLILRCRFSALRPSICFLKSGSGRQVQWRMADTMNKSFEQRREKRNEHGQSTKLSSEV</sequence>
<protein>
    <submittedName>
        <fullName evidence="2">Uncharacterized protein</fullName>
    </submittedName>
</protein>
<feature type="compositionally biased region" description="Basic and acidic residues" evidence="1">
    <location>
        <begin position="57"/>
        <end position="68"/>
    </location>
</feature>
<feature type="region of interest" description="Disordered" evidence="1">
    <location>
        <begin position="57"/>
        <end position="76"/>
    </location>
</feature>
<dbReference type="VEuPathDB" id="FungiDB:I7I53_09210"/>
<evidence type="ECO:0000256" key="1">
    <source>
        <dbReference type="SAM" id="MobiDB-lite"/>
    </source>
</evidence>
<evidence type="ECO:0000313" key="3">
    <source>
        <dbReference type="Proteomes" id="UP000663419"/>
    </source>
</evidence>
<proteinExistence type="predicted"/>
<dbReference type="AlphaFoldDB" id="A0A8A1L966"/>
<reference evidence="2" key="1">
    <citation type="submission" date="2021-01" db="EMBL/GenBank/DDBJ databases">
        <title>Chromosome-level genome assembly of a human fungal pathogen reveals clustering of transcriptionally co-regulated genes.</title>
        <authorList>
            <person name="Voorhies M."/>
            <person name="Cohen S."/>
            <person name="Shea T.P."/>
            <person name="Petrus S."/>
            <person name="Munoz J.F."/>
            <person name="Poplawski S."/>
            <person name="Goldman W.E."/>
            <person name="Michael T."/>
            <person name="Cuomo C.A."/>
            <person name="Sil A."/>
            <person name="Beyhan S."/>
        </authorList>
    </citation>
    <scope>NUCLEOTIDE SEQUENCE</scope>
    <source>
        <strain evidence="2">H88</strain>
    </source>
</reference>